<sequence>MAEIDNASQICGGDRQAAQAISDVGDGDVRDVCETLRGFPSHAVKDLLSLGVCLRCILRLLGIRGELYDNCTLSLSSILSSVFGDLTDSEKHTINDASVENGKCSESPNLKELEVNEALCSLCLGILQFSYCDDKASVVRKDSAYDFASSIVELVKQEGHQIDGFSLEVSIPPVIQENEQSVCLYMKKKYESESWFQRKSLSERDSVKDALKTFTGTDNDLETVDGIKVANFPSDEIAAVIESSLETCQDSGLSDRNFNQVSEPCQLVFHCCRTHIYFGGRYLKYSRNVSQTRWIIDDERMGDASVEELIGSNILPVCRGDSYKFHAAGREDIDVRMLGSGRPFLVEIQNGRHLPCDEDVKNIEEKINNLENKLVGVRNLKIMGSQGWTLMHEGEAEKQKQYAALVWISRPLKDEDFQSISSYKEMRVVQKTPIRVLHRRSPLEREKIIHWMKIEKIVGSSQYFLLHLCTQAGTYIKEFVHGDLGRTYPSIGTILGCRAEILQLDVTDVKMDCF</sequence>
<dbReference type="InterPro" id="IPR048742">
    <property type="entry name" value="Pus10_N_euk"/>
</dbReference>
<evidence type="ECO:0000259" key="8">
    <source>
        <dbReference type="Pfam" id="PF21237"/>
    </source>
</evidence>
<dbReference type="Proteomes" id="UP000030645">
    <property type="component" value="Unassembled WGS sequence"/>
</dbReference>
<organism evidence="10 11">
    <name type="scientific">Morus notabilis</name>
    <dbReference type="NCBI Taxonomy" id="981085"/>
    <lineage>
        <taxon>Eukaryota</taxon>
        <taxon>Viridiplantae</taxon>
        <taxon>Streptophyta</taxon>
        <taxon>Embryophyta</taxon>
        <taxon>Tracheophyta</taxon>
        <taxon>Spermatophyta</taxon>
        <taxon>Magnoliopsida</taxon>
        <taxon>eudicotyledons</taxon>
        <taxon>Gunneridae</taxon>
        <taxon>Pentapetalae</taxon>
        <taxon>rosids</taxon>
        <taxon>fabids</taxon>
        <taxon>Rosales</taxon>
        <taxon>Moraceae</taxon>
        <taxon>Moreae</taxon>
        <taxon>Morus</taxon>
    </lineage>
</organism>
<evidence type="ECO:0000256" key="5">
    <source>
        <dbReference type="ARBA" id="ARBA00075270"/>
    </source>
</evidence>
<dbReference type="AlphaFoldDB" id="W9RF16"/>
<name>W9RF16_9ROSA</name>
<dbReference type="InterPro" id="IPR048741">
    <property type="entry name" value="Pus10-like_C"/>
</dbReference>
<evidence type="ECO:0000259" key="9">
    <source>
        <dbReference type="Pfam" id="PF21238"/>
    </source>
</evidence>
<evidence type="ECO:0000256" key="4">
    <source>
        <dbReference type="ARBA" id="ARBA00023235"/>
    </source>
</evidence>
<dbReference type="Pfam" id="PF21237">
    <property type="entry name" value="Pus10_N_euk"/>
    <property type="match status" value="1"/>
</dbReference>
<evidence type="ECO:0000256" key="2">
    <source>
        <dbReference type="ARBA" id="ARBA00012787"/>
    </source>
</evidence>
<dbReference type="EMBL" id="KE344949">
    <property type="protein sequence ID" value="EXB88230.1"/>
    <property type="molecule type" value="Genomic_DNA"/>
</dbReference>
<dbReference type="EC" id="5.4.99.25" evidence="2"/>
<reference evidence="11" key="1">
    <citation type="submission" date="2013-01" db="EMBL/GenBank/DDBJ databases">
        <title>Draft Genome Sequence of a Mulberry Tree, Morus notabilis C.K. Schneid.</title>
        <authorList>
            <person name="He N."/>
            <person name="Zhao S."/>
        </authorList>
    </citation>
    <scope>NUCLEOTIDE SEQUENCE</scope>
</reference>
<gene>
    <name evidence="10" type="ORF">L484_011660</name>
</gene>
<evidence type="ECO:0000313" key="10">
    <source>
        <dbReference type="EMBL" id="EXB88230.1"/>
    </source>
</evidence>
<dbReference type="GO" id="GO:0031119">
    <property type="term" value="P:tRNA pseudouridine synthesis"/>
    <property type="evidence" value="ECO:0007669"/>
    <property type="project" value="TreeGrafter"/>
</dbReference>
<dbReference type="PANTHER" id="PTHR21568">
    <property type="entry name" value="TRNA PSEUDOURIDINE SYNTHASE PUS10"/>
    <property type="match status" value="1"/>
</dbReference>
<dbReference type="FunFam" id="3.30.70.3190:FF:000001">
    <property type="entry name" value="tRNA pseudouridine synthase Pus10"/>
    <property type="match status" value="1"/>
</dbReference>
<dbReference type="SUPFAM" id="SSF55120">
    <property type="entry name" value="Pseudouridine synthase"/>
    <property type="match status" value="1"/>
</dbReference>
<feature type="domain" description="Pus10-like C-terminal" evidence="9">
    <location>
        <begin position="277"/>
        <end position="509"/>
    </location>
</feature>
<evidence type="ECO:0000256" key="3">
    <source>
        <dbReference type="ARBA" id="ARBA00022694"/>
    </source>
</evidence>
<protein>
    <recommendedName>
        <fullName evidence="2">tRNA pseudouridine(55) synthase</fullName>
        <ecNumber evidence="2">5.4.99.25</ecNumber>
    </recommendedName>
    <alternativeName>
        <fullName evidence="7">tRNA pseudouridine 55 synthase</fullName>
    </alternativeName>
    <alternativeName>
        <fullName evidence="5">tRNA pseudouridylate synthase</fullName>
    </alternativeName>
    <alternativeName>
        <fullName evidence="6">tRNA-uridine isomerase</fullName>
    </alternativeName>
</protein>
<evidence type="ECO:0000313" key="11">
    <source>
        <dbReference type="Proteomes" id="UP000030645"/>
    </source>
</evidence>
<dbReference type="STRING" id="981085.W9RF16"/>
<evidence type="ECO:0000256" key="7">
    <source>
        <dbReference type="ARBA" id="ARBA00083669"/>
    </source>
</evidence>
<keyword evidence="4" id="KW-0413">Isomerase</keyword>
<accession>W9RF16</accession>
<dbReference type="Pfam" id="PF21238">
    <property type="entry name" value="Pus10_C"/>
    <property type="match status" value="1"/>
</dbReference>
<keyword evidence="11" id="KW-1185">Reference proteome</keyword>
<dbReference type="GO" id="GO:0003723">
    <property type="term" value="F:RNA binding"/>
    <property type="evidence" value="ECO:0007669"/>
    <property type="project" value="InterPro"/>
</dbReference>
<dbReference type="NCBIfam" id="TIGR01213">
    <property type="entry name" value="pseudo_Pus10arc"/>
    <property type="match status" value="1"/>
</dbReference>
<dbReference type="PANTHER" id="PTHR21568:SF0">
    <property type="entry name" value="TRNA PSEUDOURIDINE SYNTHASE PUS10"/>
    <property type="match status" value="1"/>
</dbReference>
<dbReference type="FunFam" id="3.30.70.2510:FF:000001">
    <property type="entry name" value="tRNA pseudouridine synthase Pus10"/>
    <property type="match status" value="1"/>
</dbReference>
<feature type="domain" description="Pus10 N-terminal eukaryotes" evidence="8">
    <location>
        <begin position="120"/>
        <end position="212"/>
    </location>
</feature>
<keyword evidence="3" id="KW-0819">tRNA processing</keyword>
<dbReference type="Gene3D" id="3.30.70.3190">
    <property type="match status" value="1"/>
</dbReference>
<evidence type="ECO:0000256" key="6">
    <source>
        <dbReference type="ARBA" id="ARBA00079393"/>
    </source>
</evidence>
<dbReference type="Gene3D" id="3.30.70.2510">
    <property type="match status" value="1"/>
</dbReference>
<dbReference type="InterPro" id="IPR039894">
    <property type="entry name" value="Pus10-like"/>
</dbReference>
<comment type="similarity">
    <text evidence="1">Belongs to the pseudouridine synthase Pus10 family.</text>
</comment>
<dbReference type="eggNOG" id="KOG2364">
    <property type="taxonomic scope" value="Eukaryota"/>
</dbReference>
<evidence type="ECO:0000256" key="1">
    <source>
        <dbReference type="ARBA" id="ARBA00009652"/>
    </source>
</evidence>
<proteinExistence type="inferred from homology"/>
<dbReference type="InterPro" id="IPR020103">
    <property type="entry name" value="PsdUridine_synth_cat_dom_sf"/>
</dbReference>
<dbReference type="GO" id="GO:0160148">
    <property type="term" value="F:tRNA pseudouridine(55) synthase activity"/>
    <property type="evidence" value="ECO:0007669"/>
    <property type="project" value="UniProtKB-EC"/>
</dbReference>